<feature type="compositionally biased region" description="Low complexity" evidence="1">
    <location>
        <begin position="149"/>
        <end position="161"/>
    </location>
</feature>
<keyword evidence="3" id="KW-1185">Reference proteome</keyword>
<protein>
    <submittedName>
        <fullName evidence="2">Uncharacterized protein</fullName>
    </submittedName>
</protein>
<evidence type="ECO:0000313" key="3">
    <source>
        <dbReference type="Proteomes" id="UP000289738"/>
    </source>
</evidence>
<comment type="caution">
    <text evidence="2">The sequence shown here is derived from an EMBL/GenBank/DDBJ whole genome shotgun (WGS) entry which is preliminary data.</text>
</comment>
<accession>A0A445DSL9</accession>
<feature type="region of interest" description="Disordered" evidence="1">
    <location>
        <begin position="102"/>
        <end position="170"/>
    </location>
</feature>
<proteinExistence type="predicted"/>
<sequence length="170" mass="19418">MKKICENPKIKLRTLIRKSHSKWNVDLTKTKAARVKQQALDEINGYPCEHVMSCIRKMCLDVKNYVNYVDCYQHVIYPMNGPNLWDRTQNDDVLPPVFKKPIGRPKLSRNKTGDESCNNGPLSKLSRDHNATPEAKKSARTTRILNPSKNAAKTTTKATIKLQPKRKSNT</sequence>
<dbReference type="EMBL" id="SDMP01000003">
    <property type="protein sequence ID" value="RYR66169.1"/>
    <property type="molecule type" value="Genomic_DNA"/>
</dbReference>
<gene>
    <name evidence="2" type="ORF">Ahy_A03g012128</name>
</gene>
<organism evidence="2 3">
    <name type="scientific">Arachis hypogaea</name>
    <name type="common">Peanut</name>
    <dbReference type="NCBI Taxonomy" id="3818"/>
    <lineage>
        <taxon>Eukaryota</taxon>
        <taxon>Viridiplantae</taxon>
        <taxon>Streptophyta</taxon>
        <taxon>Embryophyta</taxon>
        <taxon>Tracheophyta</taxon>
        <taxon>Spermatophyta</taxon>
        <taxon>Magnoliopsida</taxon>
        <taxon>eudicotyledons</taxon>
        <taxon>Gunneridae</taxon>
        <taxon>Pentapetalae</taxon>
        <taxon>rosids</taxon>
        <taxon>fabids</taxon>
        <taxon>Fabales</taxon>
        <taxon>Fabaceae</taxon>
        <taxon>Papilionoideae</taxon>
        <taxon>50 kb inversion clade</taxon>
        <taxon>dalbergioids sensu lato</taxon>
        <taxon>Dalbergieae</taxon>
        <taxon>Pterocarpus clade</taxon>
        <taxon>Arachis</taxon>
    </lineage>
</organism>
<name>A0A445DSL9_ARAHY</name>
<evidence type="ECO:0000256" key="1">
    <source>
        <dbReference type="SAM" id="MobiDB-lite"/>
    </source>
</evidence>
<dbReference type="AlphaFoldDB" id="A0A445DSL9"/>
<feature type="compositionally biased region" description="Basic and acidic residues" evidence="1">
    <location>
        <begin position="125"/>
        <end position="137"/>
    </location>
</feature>
<evidence type="ECO:0000313" key="2">
    <source>
        <dbReference type="EMBL" id="RYR66169.1"/>
    </source>
</evidence>
<dbReference type="Proteomes" id="UP000289738">
    <property type="component" value="Chromosome A03"/>
</dbReference>
<reference evidence="2 3" key="1">
    <citation type="submission" date="2019-01" db="EMBL/GenBank/DDBJ databases">
        <title>Sequencing of cultivated peanut Arachis hypogaea provides insights into genome evolution and oil improvement.</title>
        <authorList>
            <person name="Chen X."/>
        </authorList>
    </citation>
    <scope>NUCLEOTIDE SEQUENCE [LARGE SCALE GENOMIC DNA]</scope>
    <source>
        <strain evidence="3">cv. Fuhuasheng</strain>
        <tissue evidence="2">Leaves</tissue>
    </source>
</reference>